<accession>A0A178I013</accession>
<evidence type="ECO:0000313" key="11">
    <source>
        <dbReference type="EMBL" id="OAM78432.1"/>
    </source>
</evidence>
<dbReference type="PANTHER" id="PTHR42781">
    <property type="entry name" value="SPERMIDINE/PUTRESCINE IMPORT ATP-BINDING PROTEIN POTA"/>
    <property type="match status" value="1"/>
</dbReference>
<dbReference type="InterPro" id="IPR008995">
    <property type="entry name" value="Mo/tungstate-bd_C_term_dom"/>
</dbReference>
<keyword evidence="8" id="KW-0406">Ion transport</keyword>
<dbReference type="PROSITE" id="PS00211">
    <property type="entry name" value="ABC_TRANSPORTER_1"/>
    <property type="match status" value="1"/>
</dbReference>
<name>A0A178I013_9HYPH</name>
<evidence type="ECO:0000256" key="1">
    <source>
        <dbReference type="ARBA" id="ARBA00005417"/>
    </source>
</evidence>
<dbReference type="CDD" id="cd03259">
    <property type="entry name" value="ABC_Carb_Solutes_like"/>
    <property type="match status" value="1"/>
</dbReference>
<dbReference type="STRING" id="1770058.A3840_06175"/>
<dbReference type="RefSeq" id="WP_067453491.1">
    <property type="nucleotide sequence ID" value="NZ_LVVY01000070.1"/>
</dbReference>
<dbReference type="SMART" id="SM00382">
    <property type="entry name" value="AAA"/>
    <property type="match status" value="1"/>
</dbReference>
<evidence type="ECO:0000256" key="6">
    <source>
        <dbReference type="ARBA" id="ARBA00022840"/>
    </source>
</evidence>
<dbReference type="GO" id="GO:0015408">
    <property type="term" value="F:ABC-type ferric iron transporter activity"/>
    <property type="evidence" value="ECO:0007669"/>
    <property type="project" value="InterPro"/>
</dbReference>
<keyword evidence="3" id="KW-1003">Cell membrane</keyword>
<keyword evidence="2" id="KW-0813">Transport</keyword>
<dbReference type="GO" id="GO:0005524">
    <property type="term" value="F:ATP binding"/>
    <property type="evidence" value="ECO:0007669"/>
    <property type="project" value="UniProtKB-KW"/>
</dbReference>
<keyword evidence="6 11" id="KW-0067">ATP-binding</keyword>
<dbReference type="InterPro" id="IPR003593">
    <property type="entry name" value="AAA+_ATPase"/>
</dbReference>
<dbReference type="InterPro" id="IPR027417">
    <property type="entry name" value="P-loop_NTPase"/>
</dbReference>
<dbReference type="InterPro" id="IPR050093">
    <property type="entry name" value="ABC_SmlMolc_Importer"/>
</dbReference>
<dbReference type="Pfam" id="PF00005">
    <property type="entry name" value="ABC_tran"/>
    <property type="match status" value="1"/>
</dbReference>
<proteinExistence type="inferred from homology"/>
<evidence type="ECO:0000256" key="9">
    <source>
        <dbReference type="ARBA" id="ARBA00023136"/>
    </source>
</evidence>
<dbReference type="GO" id="GO:0016020">
    <property type="term" value="C:membrane"/>
    <property type="evidence" value="ECO:0007669"/>
    <property type="project" value="InterPro"/>
</dbReference>
<keyword evidence="7" id="KW-0408">Iron</keyword>
<dbReference type="Gene3D" id="3.40.50.300">
    <property type="entry name" value="P-loop containing nucleotide triphosphate hydrolases"/>
    <property type="match status" value="1"/>
</dbReference>
<evidence type="ECO:0000259" key="10">
    <source>
        <dbReference type="PROSITE" id="PS50893"/>
    </source>
</evidence>
<reference evidence="11 12" key="1">
    <citation type="submission" date="2016-03" db="EMBL/GenBank/DDBJ databases">
        <title>Genome sequencing of Devosia sp. S37.</title>
        <authorList>
            <person name="Mohd Nor M."/>
        </authorList>
    </citation>
    <scope>NUCLEOTIDE SEQUENCE [LARGE SCALE GENOMIC DNA]</scope>
    <source>
        <strain evidence="11 12">S37</strain>
    </source>
</reference>
<dbReference type="AlphaFoldDB" id="A0A178I013"/>
<dbReference type="SUPFAM" id="SSF50331">
    <property type="entry name" value="MOP-like"/>
    <property type="match status" value="1"/>
</dbReference>
<evidence type="ECO:0000256" key="8">
    <source>
        <dbReference type="ARBA" id="ARBA00023065"/>
    </source>
</evidence>
<dbReference type="SUPFAM" id="SSF52540">
    <property type="entry name" value="P-loop containing nucleoside triphosphate hydrolases"/>
    <property type="match status" value="1"/>
</dbReference>
<dbReference type="PANTHER" id="PTHR42781:SF4">
    <property type="entry name" value="SPERMIDINE_PUTRESCINE IMPORT ATP-BINDING PROTEIN POTA"/>
    <property type="match status" value="1"/>
</dbReference>
<protein>
    <submittedName>
        <fullName evidence="11">Iron ABC transporter ATP-binding protein</fullName>
    </submittedName>
</protein>
<organism evidence="11 12">
    <name type="scientific">Devosia elaeis</name>
    <dbReference type="NCBI Taxonomy" id="1770058"/>
    <lineage>
        <taxon>Bacteria</taxon>
        <taxon>Pseudomonadati</taxon>
        <taxon>Pseudomonadota</taxon>
        <taxon>Alphaproteobacteria</taxon>
        <taxon>Hyphomicrobiales</taxon>
        <taxon>Devosiaceae</taxon>
        <taxon>Devosia</taxon>
    </lineage>
</organism>
<dbReference type="FunFam" id="3.40.50.300:FF:000425">
    <property type="entry name" value="Probable ABC transporter, ATP-binding subunit"/>
    <property type="match status" value="1"/>
</dbReference>
<dbReference type="PROSITE" id="PS50893">
    <property type="entry name" value="ABC_TRANSPORTER_2"/>
    <property type="match status" value="1"/>
</dbReference>
<dbReference type="OrthoDB" id="9802264at2"/>
<dbReference type="GO" id="GO:0015697">
    <property type="term" value="P:quaternary ammonium group transport"/>
    <property type="evidence" value="ECO:0007669"/>
    <property type="project" value="UniProtKB-ARBA"/>
</dbReference>
<dbReference type="InterPro" id="IPR003439">
    <property type="entry name" value="ABC_transporter-like_ATP-bd"/>
</dbReference>
<keyword evidence="5" id="KW-0547">Nucleotide-binding</keyword>
<dbReference type="InterPro" id="IPR017871">
    <property type="entry name" value="ABC_transporter-like_CS"/>
</dbReference>
<dbReference type="GO" id="GO:0016887">
    <property type="term" value="F:ATP hydrolysis activity"/>
    <property type="evidence" value="ECO:0007669"/>
    <property type="project" value="InterPro"/>
</dbReference>
<evidence type="ECO:0000256" key="7">
    <source>
        <dbReference type="ARBA" id="ARBA00023004"/>
    </source>
</evidence>
<dbReference type="EMBL" id="LVVY01000070">
    <property type="protein sequence ID" value="OAM78432.1"/>
    <property type="molecule type" value="Genomic_DNA"/>
</dbReference>
<dbReference type="InterPro" id="IPR015853">
    <property type="entry name" value="ABC_transpr_FbpC"/>
</dbReference>
<evidence type="ECO:0000313" key="12">
    <source>
        <dbReference type="Proteomes" id="UP000078389"/>
    </source>
</evidence>
<evidence type="ECO:0000256" key="4">
    <source>
        <dbReference type="ARBA" id="ARBA00022496"/>
    </source>
</evidence>
<sequence>MAEAAQAVEPQNWGPRGTAGVSFAASLEFDDICVELGGRPVLDNFRLSLRPGEIVCLLGESGSGKSTALRVAAGIQPVSAGALRINGELMSAPGRTVTPDRRGIGLMFQDYALFPHLSVLQNVLYGLKRLGRTAALEQARVSLRRVGLAGRENDYPHQLSGGQQQRLALARSVAPRPGLLLLDEPFSSLDARLRETVRDETLAVLRETNATSLVVTHDPEEAMIMGDRVALLRQGRIAQIGTAAEIYSRPVDLAAARFLSPLGEIETAVRAGMAETPLGPVPAPDFADGARVTVAIRPVGGARIAAQGPGIPGRIVSRRDAIGIDLFEVKLDGLDVPLGIRQPADGALRLGQDVSVVLNLEHVLVFGRD</sequence>
<keyword evidence="12" id="KW-1185">Reference proteome</keyword>
<dbReference type="Proteomes" id="UP000078389">
    <property type="component" value="Unassembled WGS sequence"/>
</dbReference>
<evidence type="ECO:0000256" key="5">
    <source>
        <dbReference type="ARBA" id="ARBA00022741"/>
    </source>
</evidence>
<keyword evidence="4" id="KW-0410">Iron transport</keyword>
<evidence type="ECO:0000256" key="2">
    <source>
        <dbReference type="ARBA" id="ARBA00022448"/>
    </source>
</evidence>
<gene>
    <name evidence="11" type="ORF">A3840_06175</name>
</gene>
<evidence type="ECO:0000256" key="3">
    <source>
        <dbReference type="ARBA" id="ARBA00022475"/>
    </source>
</evidence>
<feature type="domain" description="ABC transporter" evidence="10">
    <location>
        <begin position="27"/>
        <end position="259"/>
    </location>
</feature>
<keyword evidence="9" id="KW-0472">Membrane</keyword>
<comment type="caution">
    <text evidence="11">The sequence shown here is derived from an EMBL/GenBank/DDBJ whole genome shotgun (WGS) entry which is preliminary data.</text>
</comment>
<comment type="similarity">
    <text evidence="1">Belongs to the ABC transporter superfamily.</text>
</comment>